<protein>
    <submittedName>
        <fullName evidence="1">Uncharacterized protein</fullName>
    </submittedName>
</protein>
<dbReference type="AlphaFoldDB" id="L5JX84"/>
<reference evidence="2" key="1">
    <citation type="journal article" date="2013" name="Science">
        <title>Comparative analysis of bat genomes provides insight into the evolution of flight and immunity.</title>
        <authorList>
            <person name="Zhang G."/>
            <person name="Cowled C."/>
            <person name="Shi Z."/>
            <person name="Huang Z."/>
            <person name="Bishop-Lilly K.A."/>
            <person name="Fang X."/>
            <person name="Wynne J.W."/>
            <person name="Xiong Z."/>
            <person name="Baker M.L."/>
            <person name="Zhao W."/>
            <person name="Tachedjian M."/>
            <person name="Zhu Y."/>
            <person name="Zhou P."/>
            <person name="Jiang X."/>
            <person name="Ng J."/>
            <person name="Yang L."/>
            <person name="Wu L."/>
            <person name="Xiao J."/>
            <person name="Feng Y."/>
            <person name="Chen Y."/>
            <person name="Sun X."/>
            <person name="Zhang Y."/>
            <person name="Marsh G.A."/>
            <person name="Crameri G."/>
            <person name="Broder C.C."/>
            <person name="Frey K.G."/>
            <person name="Wang L.F."/>
            <person name="Wang J."/>
        </authorList>
    </citation>
    <scope>NUCLEOTIDE SEQUENCE [LARGE SCALE GENOMIC DNA]</scope>
</reference>
<evidence type="ECO:0000313" key="1">
    <source>
        <dbReference type="EMBL" id="ELK03925.1"/>
    </source>
</evidence>
<dbReference type="InterPro" id="IPR038884">
    <property type="entry name" value="CFAP61"/>
</dbReference>
<keyword evidence="2" id="KW-1185">Reference proteome</keyword>
<sequence length="89" mass="10953">MALFHDRFIDLRKELRQILTSKKEEELPSIEQLAHQIEDEEINLKEKPRKYLKRVFQETIYKTLVEKSILDYLHYNYYHLPMYAWPGII</sequence>
<name>L5JX84_PTEAL</name>
<dbReference type="InParanoid" id="L5JX84"/>
<gene>
    <name evidence="1" type="ORF">PAL_GLEAN10024009</name>
</gene>
<evidence type="ECO:0000313" key="2">
    <source>
        <dbReference type="Proteomes" id="UP000010552"/>
    </source>
</evidence>
<dbReference type="PANTHER" id="PTHR21178">
    <property type="entry name" value="CILIA- AND FLAGELLA-ASSOCIATED PROTEIN 61"/>
    <property type="match status" value="1"/>
</dbReference>
<dbReference type="STRING" id="9402.L5JX84"/>
<dbReference type="EMBL" id="KB031072">
    <property type="protein sequence ID" value="ELK03925.1"/>
    <property type="molecule type" value="Genomic_DNA"/>
</dbReference>
<accession>L5JX84</accession>
<organism evidence="1 2">
    <name type="scientific">Pteropus alecto</name>
    <name type="common">Black flying fox</name>
    <dbReference type="NCBI Taxonomy" id="9402"/>
    <lineage>
        <taxon>Eukaryota</taxon>
        <taxon>Metazoa</taxon>
        <taxon>Chordata</taxon>
        <taxon>Craniata</taxon>
        <taxon>Vertebrata</taxon>
        <taxon>Euteleostomi</taxon>
        <taxon>Mammalia</taxon>
        <taxon>Eutheria</taxon>
        <taxon>Laurasiatheria</taxon>
        <taxon>Chiroptera</taxon>
        <taxon>Yinpterochiroptera</taxon>
        <taxon>Pteropodoidea</taxon>
        <taxon>Pteropodidae</taxon>
        <taxon>Pteropodinae</taxon>
        <taxon>Pteropus</taxon>
    </lineage>
</organism>
<dbReference type="PANTHER" id="PTHR21178:SF8">
    <property type="entry name" value="CILIA- AND FLAGELLA-ASSOCIATED PROTEIN 61"/>
    <property type="match status" value="1"/>
</dbReference>
<dbReference type="Proteomes" id="UP000010552">
    <property type="component" value="Unassembled WGS sequence"/>
</dbReference>
<proteinExistence type="predicted"/>